<dbReference type="ExpressionAtlas" id="A5B6S0">
    <property type="expression patterns" value="baseline and differential"/>
</dbReference>
<gene>
    <name evidence="2" type="ORF">VITISV_036740</name>
</gene>
<dbReference type="PANTHER" id="PTHR36064">
    <property type="entry name" value="EMBRYO DEFECTIVE 2735"/>
    <property type="match status" value="1"/>
</dbReference>
<dbReference type="EMBL" id="AM448616">
    <property type="protein sequence ID" value="CAN61014.1"/>
    <property type="molecule type" value="Genomic_DNA"/>
</dbReference>
<name>A5B6S0_VITVI</name>
<dbReference type="AlphaFoldDB" id="A5B6S0"/>
<proteinExistence type="predicted"/>
<feature type="region of interest" description="Disordered" evidence="1">
    <location>
        <begin position="218"/>
        <end position="237"/>
    </location>
</feature>
<evidence type="ECO:0000313" key="2">
    <source>
        <dbReference type="EMBL" id="CAN61014.1"/>
    </source>
</evidence>
<accession>A5B6S0</accession>
<protein>
    <submittedName>
        <fullName evidence="2">Uncharacterized protein</fullName>
    </submittedName>
</protein>
<reference evidence="2" key="1">
    <citation type="journal article" date="2007" name="PLoS ONE">
        <title>The first genome sequence of an elite grapevine cultivar (Pinot noir Vitis vinifera L.): coping with a highly heterozygous genome.</title>
        <authorList>
            <person name="Velasco R."/>
            <person name="Zharkikh A."/>
            <person name="Troggio M."/>
            <person name="Cartwright D.A."/>
            <person name="Cestaro A."/>
            <person name="Pruss D."/>
            <person name="Pindo M."/>
            <person name="FitzGerald L.M."/>
            <person name="Vezzulli S."/>
            <person name="Reid J."/>
            <person name="Malacarne G."/>
            <person name="Iliev D."/>
            <person name="Coppola G."/>
            <person name="Wardell B."/>
            <person name="Micheletti D."/>
            <person name="Macalma T."/>
            <person name="Facci M."/>
            <person name="Mitchell J.T."/>
            <person name="Perazzolli M."/>
            <person name="Eldredge G."/>
            <person name="Gatto P."/>
            <person name="Oyzerski R."/>
            <person name="Moretto M."/>
            <person name="Gutin N."/>
            <person name="Stefanini M."/>
            <person name="Chen Y."/>
            <person name="Segala C."/>
            <person name="Davenport C."/>
            <person name="Dematte L."/>
            <person name="Mraz A."/>
            <person name="Battilana J."/>
            <person name="Stormo K."/>
            <person name="Costa F."/>
            <person name="Tao Q."/>
            <person name="Si-Ammour A."/>
            <person name="Harkins T."/>
            <person name="Lackey A."/>
            <person name="Perbost C."/>
            <person name="Taillon B."/>
            <person name="Stella A."/>
            <person name="Solovyev V."/>
            <person name="Fawcett J.A."/>
            <person name="Sterck L."/>
            <person name="Vandepoele K."/>
            <person name="Grando S.M."/>
            <person name="Toppo S."/>
            <person name="Moser C."/>
            <person name="Lanchbury J."/>
            <person name="Bogden R."/>
            <person name="Skolnick M."/>
            <person name="Sgaramella V."/>
            <person name="Bhatnagar S.K."/>
            <person name="Fontana P."/>
            <person name="Gutin A."/>
            <person name="Van de Peer Y."/>
            <person name="Salamini F."/>
            <person name="Viola R."/>
        </authorList>
    </citation>
    <scope>NUCLEOTIDE SEQUENCE</scope>
</reference>
<evidence type="ECO:0000256" key="1">
    <source>
        <dbReference type="SAM" id="MobiDB-lite"/>
    </source>
</evidence>
<feature type="region of interest" description="Disordered" evidence="1">
    <location>
        <begin position="70"/>
        <end position="98"/>
    </location>
</feature>
<feature type="compositionally biased region" description="Basic and acidic residues" evidence="1">
    <location>
        <begin position="70"/>
        <end position="95"/>
    </location>
</feature>
<sequence length="237" mass="27530">MKLKVVWRKVCDYIRYDLKEIAFPSSLPDPPHIKKRRKLTWQERYYVLKEASRLYAASWVRDIGPELRPNDYKKDEETEDKPVGARSTTKEKEPSTLEDLGGSIGRNLVTLFTCHTLFSASIYVTYLNENFAVYCYWVLLQRRITPQWKHIPVFPCMNSGKCTSSLFYDDYAITVAARGGMETLRPALQRVYMTRASAYRDALKSFIEGYQEGIQQIMEKKEDSNSPQKDKTPAKPT</sequence>
<organism evidence="2">
    <name type="scientific">Vitis vinifera</name>
    <name type="common">Grape</name>
    <dbReference type="NCBI Taxonomy" id="29760"/>
    <lineage>
        <taxon>Eukaryota</taxon>
        <taxon>Viridiplantae</taxon>
        <taxon>Streptophyta</taxon>
        <taxon>Embryophyta</taxon>
        <taxon>Tracheophyta</taxon>
        <taxon>Spermatophyta</taxon>
        <taxon>Magnoliopsida</taxon>
        <taxon>eudicotyledons</taxon>
        <taxon>Gunneridae</taxon>
        <taxon>Pentapetalae</taxon>
        <taxon>rosids</taxon>
        <taxon>Vitales</taxon>
        <taxon>Vitaceae</taxon>
        <taxon>Viteae</taxon>
        <taxon>Vitis</taxon>
    </lineage>
</organism>